<proteinExistence type="predicted"/>
<feature type="region of interest" description="Disordered" evidence="1">
    <location>
        <begin position="134"/>
        <end position="161"/>
    </location>
</feature>
<name>A0ABV9N5N3_9FLAO</name>
<dbReference type="Proteomes" id="UP001595953">
    <property type="component" value="Unassembled WGS sequence"/>
</dbReference>
<dbReference type="RefSeq" id="WP_387962699.1">
    <property type="nucleotide sequence ID" value="NZ_JBHSGP010000014.1"/>
</dbReference>
<organism evidence="2 3">
    <name type="scientific">Geojedonia litorea</name>
    <dbReference type="NCBI Taxonomy" id="1268269"/>
    <lineage>
        <taxon>Bacteria</taxon>
        <taxon>Pseudomonadati</taxon>
        <taxon>Bacteroidota</taxon>
        <taxon>Flavobacteriia</taxon>
        <taxon>Flavobacteriales</taxon>
        <taxon>Flavobacteriaceae</taxon>
        <taxon>Geojedonia</taxon>
    </lineage>
</organism>
<accession>A0ABV9N5N3</accession>
<reference evidence="3" key="1">
    <citation type="journal article" date="2019" name="Int. J. Syst. Evol. Microbiol.">
        <title>The Global Catalogue of Microorganisms (GCM) 10K type strain sequencing project: providing services to taxonomists for standard genome sequencing and annotation.</title>
        <authorList>
            <consortium name="The Broad Institute Genomics Platform"/>
            <consortium name="The Broad Institute Genome Sequencing Center for Infectious Disease"/>
            <person name="Wu L."/>
            <person name="Ma J."/>
        </authorList>
    </citation>
    <scope>NUCLEOTIDE SEQUENCE [LARGE SCALE GENOMIC DNA]</scope>
    <source>
        <strain evidence="3">CCUG 63682</strain>
    </source>
</reference>
<keyword evidence="3" id="KW-1185">Reference proteome</keyword>
<evidence type="ECO:0000313" key="3">
    <source>
        <dbReference type="Proteomes" id="UP001595953"/>
    </source>
</evidence>
<evidence type="ECO:0000313" key="2">
    <source>
        <dbReference type="EMBL" id="MFC4722303.1"/>
    </source>
</evidence>
<feature type="compositionally biased region" description="Basic residues" evidence="1">
    <location>
        <begin position="140"/>
        <end position="153"/>
    </location>
</feature>
<evidence type="ECO:0000256" key="1">
    <source>
        <dbReference type="SAM" id="MobiDB-lite"/>
    </source>
</evidence>
<gene>
    <name evidence="2" type="ORF">ACFO5O_08220</name>
</gene>
<feature type="region of interest" description="Disordered" evidence="1">
    <location>
        <begin position="84"/>
        <end position="105"/>
    </location>
</feature>
<protein>
    <submittedName>
        <fullName evidence="2">DUF4890 domain-containing protein</fullName>
    </submittedName>
</protein>
<comment type="caution">
    <text evidence="2">The sequence shown here is derived from an EMBL/GenBank/DDBJ whole genome shotgun (WGS) entry which is preliminary data.</text>
</comment>
<dbReference type="EMBL" id="JBHSGP010000014">
    <property type="protein sequence ID" value="MFC4722303.1"/>
    <property type="molecule type" value="Genomic_DNA"/>
</dbReference>
<sequence length="161" mass="19042">MKNILIIVLALVSFQISAQEKKKELRKEVQKERMEAMQDLSPEEVATLQTKKMTLHYDLNESQQKQLMALNLEEAKLRKIKMEERKAMKDKAEKTAPTKEDKLKMANERLDHQIALKAKMKSILNKEQFEKWDANQAKMQQRRQGKMKMARKKMAIEKNKQ</sequence>